<evidence type="ECO:0000256" key="10">
    <source>
        <dbReference type="SAM" id="MobiDB-lite"/>
    </source>
</evidence>
<feature type="transmembrane region" description="Helical" evidence="9">
    <location>
        <begin position="437"/>
        <end position="458"/>
    </location>
</feature>
<dbReference type="EMBL" id="CP128400">
    <property type="protein sequence ID" value="WJW69308.1"/>
    <property type="molecule type" value="Genomic_DNA"/>
</dbReference>
<gene>
    <name evidence="9 14" type="primary">secD</name>
    <name evidence="14" type="ORF">HXX08_16175</name>
    <name evidence="15" type="ORF">OZ401_002916</name>
</gene>
<dbReference type="Proteomes" id="UP001431572">
    <property type="component" value="Chromosome 2"/>
</dbReference>
<evidence type="ECO:0000256" key="7">
    <source>
        <dbReference type="ARBA" id="ARBA00023010"/>
    </source>
</evidence>
<reference evidence="15" key="2">
    <citation type="journal article" date="2024" name="Nature">
        <title>Anoxygenic phototroph of the Chloroflexota uses a type I reaction centre.</title>
        <authorList>
            <person name="Tsuji J.M."/>
            <person name="Shaw N.A."/>
            <person name="Nagashima S."/>
            <person name="Venkiteswaran J.J."/>
            <person name="Schiff S.L."/>
            <person name="Watanabe T."/>
            <person name="Fukui M."/>
            <person name="Hanada S."/>
            <person name="Tank M."/>
            <person name="Neufeld J.D."/>
        </authorList>
    </citation>
    <scope>NUCLEOTIDE SEQUENCE</scope>
    <source>
        <strain evidence="15">L227-S17</strain>
    </source>
</reference>
<keyword evidence="6 9" id="KW-1133">Transmembrane helix</keyword>
<keyword evidence="7 9" id="KW-0811">Translocation</keyword>
<sequence>MHRRRNNILSLLGILILLLASAYMVFGGETPVSIFGLNLSRETKLGLDLKGGYEITLQARQANVSKDQMNGARGIIEKRVSGLGTNEPVVRLVGDNRIGVELPGVTDEDQVKSVIGSTGRLEFIDAGSDDLQTGQLVKTTYCTTGSLYSSVPGTCGNVKPQIVPNFIPTITTPATTAAATTAAATNAAGTPIPTTSASTTPTPSATETPDPNAKVYQTIITGNELDPAKIDKGFNSTSGAAQVNFGIRADAANTFYNFTSAGIGKNMAIVLDGRVLSSAVIRAAIRDSGQITNDTQWGTTQGKLEVDSIVLNLKYGALPVELDILQSRKIGATLGQDSIDRSYIAGAVGLSIVALFMLLYFRLPGLIADLALVVYAVLTFAIFKLIGVVLTLAGIAGFILSIGIAVDANILIFARMKEELRQGRSIERAVEAGFRNAWLSIRDSNMSGIITCIILYWFGDFTGTSVIKGFAITLALGIFVSLFSAIVVTHTFLRTMFIFTGNTSLVRNTYWYGLNRLANRVAKPSADLPLPTSAELAEEETKSKPRK</sequence>
<accession>A0A8T7M5S6</accession>
<dbReference type="HAMAP" id="MF_01463_B">
    <property type="entry name" value="SecD_B"/>
    <property type="match status" value="1"/>
</dbReference>
<dbReference type="Gene3D" id="3.30.70.3220">
    <property type="match status" value="1"/>
</dbReference>
<comment type="similarity">
    <text evidence="9">Belongs to the SecD/SecF family. SecD subfamily.</text>
</comment>
<dbReference type="Gene3D" id="3.30.1360.200">
    <property type="match status" value="1"/>
</dbReference>
<evidence type="ECO:0000259" key="11">
    <source>
        <dbReference type="Pfam" id="PF02355"/>
    </source>
</evidence>
<feature type="region of interest" description="Disordered" evidence="10">
    <location>
        <begin position="526"/>
        <end position="547"/>
    </location>
</feature>
<dbReference type="Pfam" id="PF02355">
    <property type="entry name" value="SecD_SecF_C"/>
    <property type="match status" value="1"/>
</dbReference>
<comment type="function">
    <text evidence="9">Part of the Sec protein translocase complex. Interacts with the SecYEG preprotein conducting channel. SecDF uses the proton motive force (PMF) to complete protein translocation after the ATP-dependent function of SecA.</text>
</comment>
<dbReference type="NCBIfam" id="TIGR01129">
    <property type="entry name" value="secD"/>
    <property type="match status" value="1"/>
</dbReference>
<evidence type="ECO:0000256" key="8">
    <source>
        <dbReference type="ARBA" id="ARBA00023136"/>
    </source>
</evidence>
<evidence type="ECO:0000259" key="12">
    <source>
        <dbReference type="Pfam" id="PF21760"/>
    </source>
</evidence>
<keyword evidence="5 9" id="KW-0653">Protein transport</keyword>
<keyword evidence="2 9" id="KW-0813">Transport</keyword>
<dbReference type="PANTHER" id="PTHR30081:SF1">
    <property type="entry name" value="PROTEIN TRANSLOCASE SUBUNIT SECD"/>
    <property type="match status" value="1"/>
</dbReference>
<proteinExistence type="inferred from homology"/>
<evidence type="ECO:0000313" key="17">
    <source>
        <dbReference type="Proteomes" id="UP001431572"/>
    </source>
</evidence>
<dbReference type="GO" id="GO:0006605">
    <property type="term" value="P:protein targeting"/>
    <property type="evidence" value="ECO:0007669"/>
    <property type="project" value="UniProtKB-UniRule"/>
</dbReference>
<keyword evidence="8 9" id="KW-0472">Membrane</keyword>
<feature type="domain" description="Protein translocase subunit SecDF P1" evidence="12">
    <location>
        <begin position="69"/>
        <end position="125"/>
    </location>
</feature>
<dbReference type="RefSeq" id="WP_341471197.1">
    <property type="nucleotide sequence ID" value="NZ_CP128400.1"/>
</dbReference>
<evidence type="ECO:0000313" key="16">
    <source>
        <dbReference type="Proteomes" id="UP000521676"/>
    </source>
</evidence>
<feature type="transmembrane region" description="Helical" evidence="9">
    <location>
        <begin position="395"/>
        <end position="416"/>
    </location>
</feature>
<dbReference type="SUPFAM" id="SSF82866">
    <property type="entry name" value="Multidrug efflux transporter AcrB transmembrane domain"/>
    <property type="match status" value="1"/>
</dbReference>
<feature type="transmembrane region" description="Helical" evidence="9">
    <location>
        <begin position="470"/>
        <end position="493"/>
    </location>
</feature>
<evidence type="ECO:0000256" key="4">
    <source>
        <dbReference type="ARBA" id="ARBA00022692"/>
    </source>
</evidence>
<evidence type="ECO:0000259" key="13">
    <source>
        <dbReference type="Pfam" id="PF22599"/>
    </source>
</evidence>
<evidence type="ECO:0000256" key="2">
    <source>
        <dbReference type="ARBA" id="ARBA00022448"/>
    </source>
</evidence>
<keyword evidence="4 9" id="KW-0812">Transmembrane</keyword>
<dbReference type="InterPro" id="IPR005791">
    <property type="entry name" value="SecD"/>
</dbReference>
<evidence type="ECO:0000313" key="14">
    <source>
        <dbReference type="EMBL" id="NWJ47396.1"/>
    </source>
</evidence>
<evidence type="ECO:0000256" key="1">
    <source>
        <dbReference type="ARBA" id="ARBA00004651"/>
    </source>
</evidence>
<keyword evidence="17" id="KW-1185">Reference proteome</keyword>
<feature type="domain" description="SecDF P1 head subdomain" evidence="13">
    <location>
        <begin position="217"/>
        <end position="320"/>
    </location>
</feature>
<dbReference type="GO" id="GO:0065002">
    <property type="term" value="P:intracellular protein transmembrane transport"/>
    <property type="evidence" value="ECO:0007669"/>
    <property type="project" value="UniProtKB-UniRule"/>
</dbReference>
<dbReference type="InterPro" id="IPR022813">
    <property type="entry name" value="SecD/SecF_arch_bac"/>
</dbReference>
<comment type="subunit">
    <text evidence="9">Forms a complex with SecF. Part of the essential Sec protein translocation apparatus which comprises SecA, SecYEG and auxiliary proteins SecDF. Other proteins may also be involved.</text>
</comment>
<dbReference type="Pfam" id="PF22599">
    <property type="entry name" value="SecDF_P1_head"/>
    <property type="match status" value="1"/>
</dbReference>
<dbReference type="GO" id="GO:0043952">
    <property type="term" value="P:protein transport by the Sec complex"/>
    <property type="evidence" value="ECO:0007669"/>
    <property type="project" value="UniProtKB-UniRule"/>
</dbReference>
<comment type="subcellular location">
    <subcellularLocation>
        <location evidence="1 9">Cell membrane</location>
        <topology evidence="1 9">Multi-pass membrane protein</topology>
    </subcellularLocation>
</comment>
<feature type="transmembrane region" description="Helical" evidence="9">
    <location>
        <begin position="343"/>
        <end position="363"/>
    </location>
</feature>
<organism evidence="14 16">
    <name type="scientific">Candidatus Chlorohelix allophototropha</name>
    <dbReference type="NCBI Taxonomy" id="3003348"/>
    <lineage>
        <taxon>Bacteria</taxon>
        <taxon>Bacillati</taxon>
        <taxon>Chloroflexota</taxon>
        <taxon>Chloroflexia</taxon>
        <taxon>Candidatus Chloroheliales</taxon>
        <taxon>Candidatus Chloroheliaceae</taxon>
        <taxon>Candidatus Chlorohelix</taxon>
    </lineage>
</organism>
<feature type="domain" description="Protein export membrane protein SecD/SecF C-terminal" evidence="11">
    <location>
        <begin position="322"/>
        <end position="496"/>
    </location>
</feature>
<dbReference type="PANTHER" id="PTHR30081">
    <property type="entry name" value="PROTEIN-EXPORT MEMBRANE PROTEIN SEC"/>
    <property type="match status" value="1"/>
</dbReference>
<dbReference type="InterPro" id="IPR054384">
    <property type="entry name" value="SecDF_P1_head"/>
</dbReference>
<comment type="caution">
    <text evidence="9">Lacks conserved residue(s) required for the propagation of feature annotation.</text>
</comment>
<dbReference type="InterPro" id="IPR048634">
    <property type="entry name" value="SecD_SecF_C"/>
</dbReference>
<protein>
    <recommendedName>
        <fullName evidence="9">Protein translocase subunit SecD</fullName>
    </recommendedName>
</protein>
<dbReference type="Gene3D" id="1.20.1640.10">
    <property type="entry name" value="Multidrug efflux transporter AcrB transmembrane domain"/>
    <property type="match status" value="1"/>
</dbReference>
<dbReference type="NCBIfam" id="TIGR00916">
    <property type="entry name" value="2A0604s01"/>
    <property type="match status" value="1"/>
</dbReference>
<dbReference type="EMBL" id="JACATZ010000003">
    <property type="protein sequence ID" value="NWJ47396.1"/>
    <property type="molecule type" value="Genomic_DNA"/>
</dbReference>
<keyword evidence="3 9" id="KW-1003">Cell membrane</keyword>
<dbReference type="GO" id="GO:0005886">
    <property type="term" value="C:plasma membrane"/>
    <property type="evidence" value="ECO:0007669"/>
    <property type="project" value="UniProtKB-SubCell"/>
</dbReference>
<evidence type="ECO:0000256" key="3">
    <source>
        <dbReference type="ARBA" id="ARBA00022475"/>
    </source>
</evidence>
<name>A0A8T7M5S6_9CHLR</name>
<feature type="transmembrane region" description="Helical" evidence="9">
    <location>
        <begin position="370"/>
        <end position="389"/>
    </location>
</feature>
<evidence type="ECO:0000313" key="15">
    <source>
        <dbReference type="EMBL" id="WJW69308.1"/>
    </source>
</evidence>
<dbReference type="InterPro" id="IPR055344">
    <property type="entry name" value="SecD_SecF_C_bact"/>
</dbReference>
<evidence type="ECO:0000256" key="9">
    <source>
        <dbReference type="HAMAP-Rule" id="MF_01463"/>
    </source>
</evidence>
<feature type="region of interest" description="Disordered" evidence="10">
    <location>
        <begin position="186"/>
        <end position="211"/>
    </location>
</feature>
<dbReference type="AlphaFoldDB" id="A0A8T7M5S6"/>
<evidence type="ECO:0000256" key="5">
    <source>
        <dbReference type="ARBA" id="ARBA00022927"/>
    </source>
</evidence>
<dbReference type="Proteomes" id="UP000521676">
    <property type="component" value="Unassembled WGS sequence"/>
</dbReference>
<reference evidence="14 16" key="1">
    <citation type="submission" date="2020-06" db="EMBL/GenBank/DDBJ databases">
        <title>Anoxygenic phototrophic Chloroflexota member uses a Type I reaction center.</title>
        <authorList>
            <person name="Tsuji J.M."/>
            <person name="Shaw N.A."/>
            <person name="Nagashima S."/>
            <person name="Venkiteswaran J."/>
            <person name="Schiff S.L."/>
            <person name="Hanada S."/>
            <person name="Tank M."/>
            <person name="Neufeld J.D."/>
        </authorList>
    </citation>
    <scope>NUCLEOTIDE SEQUENCE [LARGE SCALE GENOMIC DNA]</scope>
    <source>
        <strain evidence="14">L227-S17</strain>
    </source>
</reference>
<evidence type="ECO:0000256" key="6">
    <source>
        <dbReference type="ARBA" id="ARBA00022989"/>
    </source>
</evidence>
<dbReference type="Pfam" id="PF21760">
    <property type="entry name" value="SecD_1st"/>
    <property type="match status" value="1"/>
</dbReference>
<dbReference type="GO" id="GO:0015450">
    <property type="term" value="F:protein-transporting ATPase activity"/>
    <property type="evidence" value="ECO:0007669"/>
    <property type="project" value="InterPro"/>
</dbReference>
<dbReference type="InterPro" id="IPR048631">
    <property type="entry name" value="SecD_1st"/>
</dbReference>